<reference evidence="1" key="1">
    <citation type="submission" date="2022-10" db="EMBL/GenBank/DDBJ databases">
        <title>The complete genomes of actinobacterial strains from the NBC collection.</title>
        <authorList>
            <person name="Joergensen T.S."/>
            <person name="Alvarez Arevalo M."/>
            <person name="Sterndorff E.B."/>
            <person name="Faurdal D."/>
            <person name="Vuksanovic O."/>
            <person name="Mourched A.-S."/>
            <person name="Charusanti P."/>
            <person name="Shaw S."/>
            <person name="Blin K."/>
            <person name="Weber T."/>
        </authorList>
    </citation>
    <scope>NUCLEOTIDE SEQUENCE</scope>
    <source>
        <strain evidence="1">NBC_00489</strain>
    </source>
</reference>
<organism evidence="1 2">
    <name type="scientific">Streptomyces griseoaurantiacus</name>
    <dbReference type="NCBI Taxonomy" id="68213"/>
    <lineage>
        <taxon>Bacteria</taxon>
        <taxon>Bacillati</taxon>
        <taxon>Actinomycetota</taxon>
        <taxon>Actinomycetes</taxon>
        <taxon>Kitasatosporales</taxon>
        <taxon>Streptomycetaceae</taxon>
        <taxon>Streptomyces</taxon>
        <taxon>Streptomyces aurantiacus group</taxon>
    </lineage>
</organism>
<dbReference type="EMBL" id="CP108330">
    <property type="protein sequence ID" value="WUR41628.1"/>
    <property type="molecule type" value="Genomic_DNA"/>
</dbReference>
<protein>
    <submittedName>
        <fullName evidence="1">Uncharacterized protein</fullName>
    </submittedName>
</protein>
<sequence length="116" mass="12491">MILGDIGSAYTLCGRGLFGLPLLQRGRQRRQRRQLLADLRELLVLFAGGGGLPVLGVVESGQHGPQRAEFIGKNGAYSLPHPLVEVRWRSFVLRRGALSGDSGKWSIKGISGGSEP</sequence>
<name>A0ABZ1VDS1_9ACTN</name>
<accession>A0ABZ1VDS1</accession>
<keyword evidence="2" id="KW-1185">Reference proteome</keyword>
<gene>
    <name evidence="1" type="ORF">OHN36_33010</name>
</gene>
<proteinExistence type="predicted"/>
<evidence type="ECO:0000313" key="2">
    <source>
        <dbReference type="Proteomes" id="UP001432161"/>
    </source>
</evidence>
<evidence type="ECO:0000313" key="1">
    <source>
        <dbReference type="EMBL" id="WUR41628.1"/>
    </source>
</evidence>
<dbReference type="Proteomes" id="UP001432161">
    <property type="component" value="Chromosome"/>
</dbReference>